<dbReference type="EMBL" id="VICG01000007">
    <property type="protein sequence ID" value="KAA8570007.1"/>
    <property type="molecule type" value="Genomic_DNA"/>
</dbReference>
<feature type="compositionally biased region" description="Polar residues" evidence="1">
    <location>
        <begin position="1034"/>
        <end position="1056"/>
    </location>
</feature>
<feature type="region of interest" description="Disordered" evidence="1">
    <location>
        <begin position="714"/>
        <end position="1071"/>
    </location>
</feature>
<feature type="compositionally biased region" description="Polar residues" evidence="1">
    <location>
        <begin position="946"/>
        <end position="962"/>
    </location>
</feature>
<feature type="compositionally biased region" description="Polar residues" evidence="1">
    <location>
        <begin position="246"/>
        <end position="264"/>
    </location>
</feature>
<feature type="compositionally biased region" description="Polar residues" evidence="1">
    <location>
        <begin position="1012"/>
        <end position="1022"/>
    </location>
</feature>
<comment type="caution">
    <text evidence="2">The sequence shown here is derived from an EMBL/GenBank/DDBJ whole genome shotgun (WGS) entry which is preliminary data.</text>
</comment>
<evidence type="ECO:0000256" key="1">
    <source>
        <dbReference type="SAM" id="MobiDB-lite"/>
    </source>
</evidence>
<gene>
    <name evidence="2" type="ORF">EYC84_002345</name>
</gene>
<feature type="compositionally biased region" description="Polar residues" evidence="1">
    <location>
        <begin position="785"/>
        <end position="799"/>
    </location>
</feature>
<organism evidence="2 3">
    <name type="scientific">Monilinia fructicola</name>
    <name type="common">Brown rot fungus</name>
    <name type="synonym">Ciboria fructicola</name>
    <dbReference type="NCBI Taxonomy" id="38448"/>
    <lineage>
        <taxon>Eukaryota</taxon>
        <taxon>Fungi</taxon>
        <taxon>Dikarya</taxon>
        <taxon>Ascomycota</taxon>
        <taxon>Pezizomycotina</taxon>
        <taxon>Leotiomycetes</taxon>
        <taxon>Helotiales</taxon>
        <taxon>Sclerotiniaceae</taxon>
        <taxon>Monilinia</taxon>
    </lineage>
</organism>
<feature type="compositionally biased region" description="Polar residues" evidence="1">
    <location>
        <begin position="102"/>
        <end position="123"/>
    </location>
</feature>
<protein>
    <submittedName>
        <fullName evidence="2">Uncharacterized protein</fullName>
    </submittedName>
</protein>
<dbReference type="VEuPathDB" id="FungiDB:MFRU_005g01690"/>
<feature type="region of interest" description="Disordered" evidence="1">
    <location>
        <begin position="184"/>
        <end position="264"/>
    </location>
</feature>
<feature type="region of interest" description="Disordered" evidence="1">
    <location>
        <begin position="101"/>
        <end position="125"/>
    </location>
</feature>
<feature type="compositionally biased region" description="Polar residues" evidence="1">
    <location>
        <begin position="32"/>
        <end position="64"/>
    </location>
</feature>
<dbReference type="AlphaFoldDB" id="A0A5M9JMQ3"/>
<feature type="compositionally biased region" description="Low complexity" evidence="1">
    <location>
        <begin position="295"/>
        <end position="311"/>
    </location>
</feature>
<reference evidence="2 3" key="1">
    <citation type="submission" date="2019-06" db="EMBL/GenBank/DDBJ databases">
        <title>Genome Sequence of the Brown Rot Fungal Pathogen Monilinia fructicola.</title>
        <authorList>
            <person name="De Miccolis Angelini R.M."/>
            <person name="Landi L."/>
            <person name="Abate D."/>
            <person name="Pollastro S."/>
            <person name="Romanazzi G."/>
            <person name="Faretra F."/>
        </authorList>
    </citation>
    <scope>NUCLEOTIDE SEQUENCE [LARGE SCALE GENOMIC DNA]</scope>
    <source>
        <strain evidence="2 3">Mfrc123</strain>
    </source>
</reference>
<feature type="compositionally biased region" description="Basic and acidic residues" evidence="1">
    <location>
        <begin position="936"/>
        <end position="945"/>
    </location>
</feature>
<keyword evidence="3" id="KW-1185">Reference proteome</keyword>
<proteinExistence type="predicted"/>
<feature type="region of interest" description="Disordered" evidence="1">
    <location>
        <begin position="25"/>
        <end position="85"/>
    </location>
</feature>
<dbReference type="Proteomes" id="UP000322873">
    <property type="component" value="Unassembled WGS sequence"/>
</dbReference>
<feature type="region of interest" description="Disordered" evidence="1">
    <location>
        <begin position="676"/>
        <end position="696"/>
    </location>
</feature>
<accession>A0A5M9JMQ3</accession>
<feature type="compositionally biased region" description="Polar residues" evidence="1">
    <location>
        <begin position="911"/>
        <end position="925"/>
    </location>
</feature>
<feature type="compositionally biased region" description="Polar residues" evidence="1">
    <location>
        <begin position="201"/>
        <end position="216"/>
    </location>
</feature>
<dbReference type="OrthoDB" id="4776573at2759"/>
<sequence length="1088" mass="121259">MDSLDNTGSGNKRLSLRRSIVGSIKRSLSPFPKNSDSPTTSQTSSGSIESVQDNISLQRDQFTPTPAPFPSSEFKKSDSLSPTSNFVTKSVEDKALNEDRFSSNNASLGNARQLKSSSGSLKNRISVPSLHDIPLAKKTLPTRAASTARKLRKSLSTSFSTDDTHSIQALKDIPVQENQELLPAQTASSSSALLPRKPHSGSITPNNRSSIQSIQELPSPEKNVSLPARSSSTSGRYSTGVRLPSKINQTTPKSEQTTPPTKRSSIVSFQIPEGVQVNSPQSDVLLTVQAPSNASKSNRSSWFSVSRTSSTKSRKESQFGTLQRLGLGSGREALVHQRQHEMDTAKETTLPWDPPFNRDWDLVACDGIRSDPNKVFEDCVPPHLNKNHSPFFKLPTKVRRKIYFYCLPNKQDTTVSLSPHFATKNCYYSYHFTSPWDILQPVAGGLQSFSLLRNDLMTYFWTEYDFHVTLTPFCNSVFTPLSSVWLPNFLDRIQHLTIEIDLTRFGGNALKFARQFGYNMEKMDNLFCAVVDGLMERRGEMAELVLLCRRFDGNRRFDENDTSWKMDDNFKYFPKESMEFCNAIINLRGIVKSVRIAGFPKDLTKTWLNCIFSDGEESCLCTTPIICAWPPLPPLYSGIRQAPDLYTASVAPLSPALPNNRERPNAQWQYEASVYSVERPEDNGESPVRPDTSLSVTTVGDPVKLYQDLSTATPSSDMFHASAEPLSDSKKTPDRNALTYQVMAAEDRNNSKRHTKKLNPRNSRDFSPGQFYQPTDEPEPEFVSQEGQISDPETLNSIYQGPKKSWNGQKLNRAKTPSSGVISYRTTSSEKEKSLPKTPNPLSKRKSQFSERQMPDIPESPLNTNRINLNTQAPSIRAGTLKANSDAHLRRIRSHISKSESPEDYALLPTPSRTFKTETSPSPNDRTLVCTPPKKSRSDVLEGRNNDSSPTRPSQQAANHEIQQLVDESSIDRSLLRTPSPNAKPKGVLVTSPNTLNKINEQDPKFLKSIRGLQSASTSTESVGRAPAPIYRPSSLTSPVLHSDARPSTHQRSVTSEMPKRSETDHSDNSVEANVKRLKFIAWLRRSS</sequence>
<feature type="compositionally biased region" description="Polar residues" evidence="1">
    <location>
        <begin position="806"/>
        <end position="827"/>
    </location>
</feature>
<name>A0A5M9JMQ3_MONFR</name>
<feature type="compositionally biased region" description="Basic and acidic residues" evidence="1">
    <location>
        <begin position="1058"/>
        <end position="1069"/>
    </location>
</feature>
<evidence type="ECO:0000313" key="3">
    <source>
        <dbReference type="Proteomes" id="UP000322873"/>
    </source>
</evidence>
<feature type="region of interest" description="Disordered" evidence="1">
    <location>
        <begin position="294"/>
        <end position="321"/>
    </location>
</feature>
<feature type="compositionally biased region" description="Low complexity" evidence="1">
    <location>
        <begin position="229"/>
        <end position="240"/>
    </location>
</feature>
<evidence type="ECO:0000313" key="2">
    <source>
        <dbReference type="EMBL" id="KAA8570007.1"/>
    </source>
</evidence>
<feature type="compositionally biased region" description="Polar residues" evidence="1">
    <location>
        <begin position="861"/>
        <end position="874"/>
    </location>
</feature>